<dbReference type="Gene3D" id="3.40.50.720">
    <property type="entry name" value="NAD(P)-binding Rossmann-like Domain"/>
    <property type="match status" value="1"/>
</dbReference>
<name>A0ABP9ML98_9GAMM</name>
<dbReference type="PANTHER" id="PTHR44085">
    <property type="entry name" value="SEPIAPTERIN REDUCTASE"/>
    <property type="match status" value="1"/>
</dbReference>
<organism evidence="5 6">
    <name type="scientific">Wohlfahrtiimonas larvae</name>
    <dbReference type="NCBI Taxonomy" id="1157986"/>
    <lineage>
        <taxon>Bacteria</taxon>
        <taxon>Pseudomonadati</taxon>
        <taxon>Pseudomonadota</taxon>
        <taxon>Gammaproteobacteria</taxon>
        <taxon>Cardiobacteriales</taxon>
        <taxon>Ignatzschineriaceae</taxon>
        <taxon>Wohlfahrtiimonas</taxon>
    </lineage>
</organism>
<dbReference type="PRINTS" id="PR00081">
    <property type="entry name" value="GDHRDH"/>
</dbReference>
<keyword evidence="4" id="KW-0560">Oxidoreductase</keyword>
<dbReference type="RefSeq" id="WP_077924749.1">
    <property type="nucleotide sequence ID" value="NZ_BAABKE010000002.1"/>
</dbReference>
<evidence type="ECO:0000313" key="6">
    <source>
        <dbReference type="Proteomes" id="UP001500631"/>
    </source>
</evidence>
<evidence type="ECO:0000313" key="5">
    <source>
        <dbReference type="EMBL" id="GAA5096262.1"/>
    </source>
</evidence>
<dbReference type="Pfam" id="PF00106">
    <property type="entry name" value="adh_short"/>
    <property type="match status" value="1"/>
</dbReference>
<comment type="caution">
    <text evidence="5">The sequence shown here is derived from an EMBL/GenBank/DDBJ whole genome shotgun (WGS) entry which is preliminary data.</text>
</comment>
<dbReference type="SUPFAM" id="SSF51735">
    <property type="entry name" value="NAD(P)-binding Rossmann-fold domains"/>
    <property type="match status" value="1"/>
</dbReference>
<dbReference type="Proteomes" id="UP001500631">
    <property type="component" value="Unassembled WGS sequence"/>
</dbReference>
<gene>
    <name evidence="5" type="ORF">GCM10023338_06440</name>
</gene>
<dbReference type="InterPro" id="IPR002347">
    <property type="entry name" value="SDR_fam"/>
</dbReference>
<dbReference type="PROSITE" id="PS00061">
    <property type="entry name" value="ADH_SHORT"/>
    <property type="match status" value="1"/>
</dbReference>
<evidence type="ECO:0000256" key="2">
    <source>
        <dbReference type="ARBA" id="ARBA00022490"/>
    </source>
</evidence>
<dbReference type="EMBL" id="BAABKE010000002">
    <property type="protein sequence ID" value="GAA5096262.1"/>
    <property type="molecule type" value="Genomic_DNA"/>
</dbReference>
<dbReference type="InterPro" id="IPR020904">
    <property type="entry name" value="Sc_DH/Rdtase_CS"/>
</dbReference>
<comment type="subcellular location">
    <subcellularLocation>
        <location evidence="1">Cytoplasm</location>
    </subcellularLocation>
</comment>
<dbReference type="InterPro" id="IPR036291">
    <property type="entry name" value="NAD(P)-bd_dom_sf"/>
</dbReference>
<dbReference type="PANTHER" id="PTHR44085:SF2">
    <property type="entry name" value="SEPIAPTERIN REDUCTASE"/>
    <property type="match status" value="1"/>
</dbReference>
<keyword evidence="3" id="KW-0521">NADP</keyword>
<dbReference type="InterPro" id="IPR051721">
    <property type="entry name" value="Biopterin_syn/organic_redct"/>
</dbReference>
<evidence type="ECO:0000256" key="1">
    <source>
        <dbReference type="ARBA" id="ARBA00004496"/>
    </source>
</evidence>
<keyword evidence="2" id="KW-0963">Cytoplasm</keyword>
<accession>A0ABP9ML98</accession>
<evidence type="ECO:0000256" key="4">
    <source>
        <dbReference type="ARBA" id="ARBA00023002"/>
    </source>
</evidence>
<keyword evidence="6" id="KW-1185">Reference proteome</keyword>
<proteinExistence type="predicted"/>
<reference evidence="6" key="1">
    <citation type="journal article" date="2019" name="Int. J. Syst. Evol. Microbiol.">
        <title>The Global Catalogue of Microorganisms (GCM) 10K type strain sequencing project: providing services to taxonomists for standard genome sequencing and annotation.</title>
        <authorList>
            <consortium name="The Broad Institute Genomics Platform"/>
            <consortium name="The Broad Institute Genome Sequencing Center for Infectious Disease"/>
            <person name="Wu L."/>
            <person name="Ma J."/>
        </authorList>
    </citation>
    <scope>NUCLEOTIDE SEQUENCE [LARGE SCALE GENOMIC DNA]</scope>
    <source>
        <strain evidence="6">JCM 18424</strain>
    </source>
</reference>
<evidence type="ECO:0000256" key="3">
    <source>
        <dbReference type="ARBA" id="ARBA00022857"/>
    </source>
</evidence>
<sequence>MKALYIITGASKGIGEALANQLEQDSNNEVLRLARTNPNALPNLITVDLTDETASVKVMTDWLKPRLEIAKSVTLINNAGTVEPMGIVGKINASQLLQALMLNVGVVIALTSAFVTLTDNFDGQKFVMNISSGAGRNAYEGWGVYCATKAAVDRFTEVLMKEQSIKANPVKVTSIAPGIIDTGMQSIIRSHSEEYFPNVDRFIDYKNTGKLSSPEATAAALINYLHSEKMGTFAITDIRD</sequence>
<protein>
    <submittedName>
        <fullName evidence="5">(S)-benzoin forming benzil reductase</fullName>
    </submittedName>
</protein>